<gene>
    <name evidence="1" type="ORF">N7509_003260</name>
</gene>
<evidence type="ECO:0000313" key="1">
    <source>
        <dbReference type="EMBL" id="KAJ5403389.1"/>
    </source>
</evidence>
<dbReference type="EMBL" id="JAPZBU010000005">
    <property type="protein sequence ID" value="KAJ5403389.1"/>
    <property type="molecule type" value="Genomic_DNA"/>
</dbReference>
<reference evidence="1" key="2">
    <citation type="journal article" date="2023" name="IMA Fungus">
        <title>Comparative genomic study of the Penicillium genus elucidates a diverse pangenome and 15 lateral gene transfer events.</title>
        <authorList>
            <person name="Petersen C."/>
            <person name="Sorensen T."/>
            <person name="Nielsen M.R."/>
            <person name="Sondergaard T.E."/>
            <person name="Sorensen J.L."/>
            <person name="Fitzpatrick D.A."/>
            <person name="Frisvad J.C."/>
            <person name="Nielsen K.L."/>
        </authorList>
    </citation>
    <scope>NUCLEOTIDE SEQUENCE</scope>
    <source>
        <strain evidence="1">IBT 29677</strain>
    </source>
</reference>
<comment type="caution">
    <text evidence="1">The sequence shown here is derived from an EMBL/GenBank/DDBJ whole genome shotgun (WGS) entry which is preliminary data.</text>
</comment>
<sequence>MKPDIILQKPNALPYTIRGLAIRWIGPPARARENRLLALAPAPRTVSVGDFIYIPCSLTSTVVASALPQGFLWAPSGEFSSPVRLA</sequence>
<accession>A0A9W9W4K8</accession>
<dbReference type="AlphaFoldDB" id="A0A9W9W4K8"/>
<dbReference type="Proteomes" id="UP001147747">
    <property type="component" value="Unassembled WGS sequence"/>
</dbReference>
<dbReference type="GeneID" id="81366877"/>
<organism evidence="1 2">
    <name type="scientific">Penicillium cosmopolitanum</name>
    <dbReference type="NCBI Taxonomy" id="1131564"/>
    <lineage>
        <taxon>Eukaryota</taxon>
        <taxon>Fungi</taxon>
        <taxon>Dikarya</taxon>
        <taxon>Ascomycota</taxon>
        <taxon>Pezizomycotina</taxon>
        <taxon>Eurotiomycetes</taxon>
        <taxon>Eurotiomycetidae</taxon>
        <taxon>Eurotiales</taxon>
        <taxon>Aspergillaceae</taxon>
        <taxon>Penicillium</taxon>
    </lineage>
</organism>
<name>A0A9W9W4K8_9EURO</name>
<protein>
    <submittedName>
        <fullName evidence="1">Uncharacterized protein</fullName>
    </submittedName>
</protein>
<dbReference type="RefSeq" id="XP_056490631.1">
    <property type="nucleotide sequence ID" value="XM_056627897.1"/>
</dbReference>
<reference evidence="1" key="1">
    <citation type="submission" date="2022-12" db="EMBL/GenBank/DDBJ databases">
        <authorList>
            <person name="Petersen C."/>
        </authorList>
    </citation>
    <scope>NUCLEOTIDE SEQUENCE</scope>
    <source>
        <strain evidence="1">IBT 29677</strain>
    </source>
</reference>
<evidence type="ECO:0000313" key="2">
    <source>
        <dbReference type="Proteomes" id="UP001147747"/>
    </source>
</evidence>
<keyword evidence="2" id="KW-1185">Reference proteome</keyword>
<proteinExistence type="predicted"/>